<evidence type="ECO:0000256" key="8">
    <source>
        <dbReference type="ARBA" id="ARBA00022842"/>
    </source>
</evidence>
<evidence type="ECO:0000256" key="6">
    <source>
        <dbReference type="ARBA" id="ARBA00022741"/>
    </source>
</evidence>
<comment type="similarity">
    <text evidence="9">Belongs to the MntA antitoxin family.</text>
</comment>
<keyword evidence="2" id="KW-1277">Toxin-antitoxin system</keyword>
<dbReference type="InterPro" id="IPR052038">
    <property type="entry name" value="Type-VII_TA_antitoxin"/>
</dbReference>
<dbReference type="STRING" id="42256.RradSPS_2098"/>
<dbReference type="Gene3D" id="3.30.460.10">
    <property type="entry name" value="Beta Polymerase, domain 2"/>
    <property type="match status" value="1"/>
</dbReference>
<keyword evidence="3 11" id="KW-0808">Transferase</keyword>
<evidence type="ECO:0000313" key="13">
    <source>
        <dbReference type="Proteomes" id="UP000025229"/>
    </source>
</evidence>
<evidence type="ECO:0000313" key="12">
    <source>
        <dbReference type="EMBL" id="MDX5894785.1"/>
    </source>
</evidence>
<evidence type="ECO:0000256" key="9">
    <source>
        <dbReference type="ARBA" id="ARBA00038276"/>
    </source>
</evidence>
<dbReference type="EMBL" id="JAWXXX010000001">
    <property type="protein sequence ID" value="MDX5894785.1"/>
    <property type="molecule type" value="Genomic_DNA"/>
</dbReference>
<keyword evidence="13" id="KW-1185">Reference proteome</keyword>
<dbReference type="Proteomes" id="UP000025229">
    <property type="component" value="Chromosome"/>
</dbReference>
<proteinExistence type="inferred from homology"/>
<dbReference type="PANTHER" id="PTHR33571:SF12">
    <property type="entry name" value="BSL3053 PROTEIN"/>
    <property type="match status" value="1"/>
</dbReference>
<dbReference type="Pfam" id="PF01909">
    <property type="entry name" value="NTP_transf_2"/>
    <property type="match status" value="1"/>
</dbReference>
<dbReference type="GO" id="GO:0005524">
    <property type="term" value="F:ATP binding"/>
    <property type="evidence" value="ECO:0007669"/>
    <property type="project" value="UniProtKB-KW"/>
</dbReference>
<accession>A0A023X584</accession>
<dbReference type="SUPFAM" id="SSF81301">
    <property type="entry name" value="Nucleotidyltransferase"/>
    <property type="match status" value="1"/>
</dbReference>
<dbReference type="HOGENOM" id="CLU_130257_4_1_11"/>
<dbReference type="GO" id="GO:0016779">
    <property type="term" value="F:nucleotidyltransferase activity"/>
    <property type="evidence" value="ECO:0007669"/>
    <property type="project" value="UniProtKB-KW"/>
</dbReference>
<keyword evidence="4" id="KW-0548">Nucleotidyltransferase</keyword>
<gene>
    <name evidence="11" type="ORF">RradSPS_2098</name>
    <name evidence="12" type="ORF">SIL72_12205</name>
</gene>
<evidence type="ECO:0000256" key="2">
    <source>
        <dbReference type="ARBA" id="ARBA00022649"/>
    </source>
</evidence>
<dbReference type="KEGG" id="rrd:RradSPS_2098"/>
<keyword evidence="5" id="KW-0479">Metal-binding</keyword>
<keyword evidence="7" id="KW-0067">ATP-binding</keyword>
<evidence type="ECO:0000256" key="1">
    <source>
        <dbReference type="ARBA" id="ARBA00001946"/>
    </source>
</evidence>
<reference evidence="12" key="2">
    <citation type="submission" date="2023-11" db="EMBL/GenBank/DDBJ databases">
        <title>MicrobeMod: A computational toolkit for identifying prokaryotic methylation and restriction-modification with nanopore sequencing.</title>
        <authorList>
            <person name="Crits-Christoph A."/>
            <person name="Kang S.C."/>
            <person name="Lee H."/>
            <person name="Ostrov N."/>
        </authorList>
    </citation>
    <scope>NUCLEOTIDE SEQUENCE</scope>
    <source>
        <strain evidence="12">ATCC 51242</strain>
    </source>
</reference>
<dbReference type="Proteomes" id="UP001281130">
    <property type="component" value="Unassembled WGS sequence"/>
</dbReference>
<sequence>MNETVHTRLRENEDELRKLCERYGVARLAVFGSALGEGFTDGSDLDLLVAFLPGRTPGLAFVRLQRELSELLGLDVDLHTERSLSRYFRDEALRKSRAVFASKDAEDTVRVG</sequence>
<evidence type="ECO:0000256" key="7">
    <source>
        <dbReference type="ARBA" id="ARBA00022840"/>
    </source>
</evidence>
<dbReference type="PANTHER" id="PTHR33571">
    <property type="entry name" value="SSL8005 PROTEIN"/>
    <property type="match status" value="1"/>
</dbReference>
<evidence type="ECO:0000256" key="5">
    <source>
        <dbReference type="ARBA" id="ARBA00022723"/>
    </source>
</evidence>
<evidence type="ECO:0000256" key="3">
    <source>
        <dbReference type="ARBA" id="ARBA00022679"/>
    </source>
</evidence>
<keyword evidence="6" id="KW-0547">Nucleotide-binding</keyword>
<dbReference type="InterPro" id="IPR002934">
    <property type="entry name" value="Polymerase_NTP_transf_dom"/>
</dbReference>
<feature type="domain" description="Polymerase nucleotidyl transferase" evidence="10">
    <location>
        <begin position="17"/>
        <end position="96"/>
    </location>
</feature>
<evidence type="ECO:0000259" key="10">
    <source>
        <dbReference type="Pfam" id="PF01909"/>
    </source>
</evidence>
<dbReference type="AlphaFoldDB" id="A0A023X584"/>
<organism evidence="11 13">
    <name type="scientific">Rubrobacter radiotolerans</name>
    <name type="common">Arthrobacter radiotolerans</name>
    <dbReference type="NCBI Taxonomy" id="42256"/>
    <lineage>
        <taxon>Bacteria</taxon>
        <taxon>Bacillati</taxon>
        <taxon>Actinomycetota</taxon>
        <taxon>Rubrobacteria</taxon>
        <taxon>Rubrobacterales</taxon>
        <taxon>Rubrobacteraceae</taxon>
        <taxon>Rubrobacter</taxon>
    </lineage>
</organism>
<name>A0A023X584_RUBRA</name>
<dbReference type="EMBL" id="CP007514">
    <property type="protein sequence ID" value="AHY47381.1"/>
    <property type="molecule type" value="Genomic_DNA"/>
</dbReference>
<dbReference type="RefSeq" id="WP_232226539.1">
    <property type="nucleotide sequence ID" value="NZ_CP007514.1"/>
</dbReference>
<keyword evidence="8" id="KW-0460">Magnesium</keyword>
<comment type="cofactor">
    <cofactor evidence="1">
        <name>Mg(2+)</name>
        <dbReference type="ChEBI" id="CHEBI:18420"/>
    </cofactor>
</comment>
<protein>
    <submittedName>
        <fullName evidence="12">Nucleotidyltransferase family protein</fullName>
    </submittedName>
    <submittedName>
        <fullName evidence="11">Putative nucleotidyltransferase</fullName>
    </submittedName>
</protein>
<dbReference type="GO" id="GO:0046872">
    <property type="term" value="F:metal ion binding"/>
    <property type="evidence" value="ECO:0007669"/>
    <property type="project" value="UniProtKB-KW"/>
</dbReference>
<evidence type="ECO:0000313" key="11">
    <source>
        <dbReference type="EMBL" id="AHY47381.1"/>
    </source>
</evidence>
<dbReference type="CDD" id="cd05403">
    <property type="entry name" value="NT_KNTase_like"/>
    <property type="match status" value="1"/>
</dbReference>
<reference evidence="11 13" key="1">
    <citation type="submission" date="2014-03" db="EMBL/GenBank/DDBJ databases">
        <title>Complete genome sequence of the Radio-Resistant Rubrobacter radiotolerans RSPS-4.</title>
        <authorList>
            <person name="Egas C.C."/>
            <person name="Barroso C.C."/>
            <person name="Froufe H.J.C."/>
            <person name="Pacheco J.J."/>
            <person name="Albuquerque L.L."/>
            <person name="da Costa M.M.S."/>
        </authorList>
    </citation>
    <scope>NUCLEOTIDE SEQUENCE [LARGE SCALE GENOMIC DNA]</scope>
    <source>
        <strain evidence="11 13">RSPS-4</strain>
    </source>
</reference>
<dbReference type="InterPro" id="IPR043519">
    <property type="entry name" value="NT_sf"/>
</dbReference>
<dbReference type="eggNOG" id="COG1669">
    <property type="taxonomic scope" value="Bacteria"/>
</dbReference>
<evidence type="ECO:0000256" key="4">
    <source>
        <dbReference type="ARBA" id="ARBA00022695"/>
    </source>
</evidence>